<dbReference type="InterPro" id="IPR016047">
    <property type="entry name" value="M23ase_b-sheet_dom"/>
</dbReference>
<dbReference type="PANTHER" id="PTHR21666:SF286">
    <property type="entry name" value="LIPOPROTEIN NLPD"/>
    <property type="match status" value="1"/>
</dbReference>
<dbReference type="AlphaFoldDB" id="A0A7T0C452"/>
<protein>
    <submittedName>
        <fullName evidence="4">Peptidoglycan DD-metalloendopeptidase family protein</fullName>
    </submittedName>
</protein>
<sequence length="309" mass="34495">MDKDFYTLMIFSGATGSPRKTRISKRLVKCTLALSISALIAFGGFSYYFSQKYIQLTADQDQLAELRRESKLQKVQVEKFAKQVRNFEDEMARLERFEKKLRVITALENSPVSSEKVWGVGGPYGLANASITTSLKRDAHSLAKRLSGNLGNLANQAKAQAISFQELDEFFKSQKSLLSSTPSIWPLRGWVTSGFGFRKSPFTGLQEKHEGWDIAARFGSPVRATADGIVVVSGREYGYGKMVEIDHGYGLITRYGHNSKHLVKVGDRVKRGQQIAEVGNTGRSTGPHLHYEVLLRGVPLNPKNYILEE</sequence>
<dbReference type="FunFam" id="2.70.70.10:FF:000006">
    <property type="entry name" value="M23 family peptidase"/>
    <property type="match status" value="1"/>
</dbReference>
<keyword evidence="2" id="KW-0812">Transmembrane</keyword>
<evidence type="ECO:0000259" key="3">
    <source>
        <dbReference type="Pfam" id="PF01551"/>
    </source>
</evidence>
<keyword evidence="1" id="KW-0175">Coiled coil</keyword>
<reference evidence="5" key="1">
    <citation type="submission" date="2020-02" db="EMBL/GenBank/DDBJ databases">
        <title>Genomic and physiological characterization of two novel Nitrospinaceae genera.</title>
        <authorList>
            <person name="Mueller A.J."/>
            <person name="Jung M.-Y."/>
            <person name="Strachan C.R."/>
            <person name="Herbold C.W."/>
            <person name="Kirkegaard R.H."/>
            <person name="Daims H."/>
        </authorList>
    </citation>
    <scope>NUCLEOTIDE SEQUENCE [LARGE SCALE GENOMIC DNA]</scope>
</reference>
<gene>
    <name evidence="4" type="ORF">G3M78_12475</name>
</gene>
<evidence type="ECO:0000256" key="1">
    <source>
        <dbReference type="SAM" id="Coils"/>
    </source>
</evidence>
<dbReference type="InterPro" id="IPR011055">
    <property type="entry name" value="Dup_hybrid_motif"/>
</dbReference>
<evidence type="ECO:0000313" key="4">
    <source>
        <dbReference type="EMBL" id="QPJ66163.1"/>
    </source>
</evidence>
<dbReference type="PANTHER" id="PTHR21666">
    <property type="entry name" value="PEPTIDASE-RELATED"/>
    <property type="match status" value="1"/>
</dbReference>
<proteinExistence type="predicted"/>
<evidence type="ECO:0000256" key="2">
    <source>
        <dbReference type="SAM" id="Phobius"/>
    </source>
</evidence>
<feature type="transmembrane region" description="Helical" evidence="2">
    <location>
        <begin position="27"/>
        <end position="49"/>
    </location>
</feature>
<feature type="domain" description="M23ase beta-sheet core" evidence="3">
    <location>
        <begin position="208"/>
        <end position="302"/>
    </location>
</feature>
<dbReference type="Pfam" id="PF01551">
    <property type="entry name" value="Peptidase_M23"/>
    <property type="match status" value="1"/>
</dbReference>
<dbReference type="KEGG" id="nva:G3M78_12475"/>
<name>A0A7T0C452_9BACT</name>
<evidence type="ECO:0000313" key="5">
    <source>
        <dbReference type="Proteomes" id="UP000594464"/>
    </source>
</evidence>
<keyword evidence="2" id="KW-1133">Transmembrane helix</keyword>
<feature type="coiled-coil region" evidence="1">
    <location>
        <begin position="63"/>
        <end position="97"/>
    </location>
</feature>
<dbReference type="CDD" id="cd12797">
    <property type="entry name" value="M23_peptidase"/>
    <property type="match status" value="1"/>
</dbReference>
<dbReference type="InterPro" id="IPR050570">
    <property type="entry name" value="Cell_wall_metabolism_enzyme"/>
</dbReference>
<organism evidence="4 5">
    <name type="scientific">Candidatus Nitrohelix vancouverensis</name>
    <dbReference type="NCBI Taxonomy" id="2705534"/>
    <lineage>
        <taxon>Bacteria</taxon>
        <taxon>Pseudomonadati</taxon>
        <taxon>Nitrospinota/Tectimicrobiota group</taxon>
        <taxon>Nitrospinota</taxon>
        <taxon>Nitrospinia</taxon>
        <taxon>Nitrospinales</taxon>
        <taxon>Nitrospinaceae</taxon>
        <taxon>Candidatus Nitrohelix</taxon>
    </lineage>
</organism>
<keyword evidence="2" id="KW-0472">Membrane</keyword>
<dbReference type="SUPFAM" id="SSF51261">
    <property type="entry name" value="Duplicated hybrid motif"/>
    <property type="match status" value="1"/>
</dbReference>
<dbReference type="GO" id="GO:0004222">
    <property type="term" value="F:metalloendopeptidase activity"/>
    <property type="evidence" value="ECO:0007669"/>
    <property type="project" value="TreeGrafter"/>
</dbReference>
<dbReference type="Gene3D" id="2.70.70.10">
    <property type="entry name" value="Glucose Permease (Domain IIA)"/>
    <property type="match status" value="1"/>
</dbReference>
<dbReference type="EMBL" id="CP048620">
    <property type="protein sequence ID" value="QPJ66163.1"/>
    <property type="molecule type" value="Genomic_DNA"/>
</dbReference>
<accession>A0A7T0C452</accession>
<dbReference type="Proteomes" id="UP000594464">
    <property type="component" value="Chromosome"/>
</dbReference>